<reference evidence="1" key="2">
    <citation type="submission" date="2023-06" db="EMBL/GenBank/DDBJ databases">
        <authorList>
            <person name="Ma L."/>
            <person name="Liu K.-W."/>
            <person name="Li Z."/>
            <person name="Hsiao Y.-Y."/>
            <person name="Qi Y."/>
            <person name="Fu T."/>
            <person name="Tang G."/>
            <person name="Zhang D."/>
            <person name="Sun W.-H."/>
            <person name="Liu D.-K."/>
            <person name="Li Y."/>
            <person name="Chen G.-Z."/>
            <person name="Liu X.-D."/>
            <person name="Liao X.-Y."/>
            <person name="Jiang Y.-T."/>
            <person name="Yu X."/>
            <person name="Hao Y."/>
            <person name="Huang J."/>
            <person name="Zhao X.-W."/>
            <person name="Ke S."/>
            <person name="Chen Y.-Y."/>
            <person name="Wu W.-L."/>
            <person name="Hsu J.-L."/>
            <person name="Lin Y.-F."/>
            <person name="Huang M.-D."/>
            <person name="Li C.-Y."/>
            <person name="Huang L."/>
            <person name="Wang Z.-W."/>
            <person name="Zhao X."/>
            <person name="Zhong W.-Y."/>
            <person name="Peng D.-H."/>
            <person name="Ahmad S."/>
            <person name="Lan S."/>
            <person name="Zhang J.-S."/>
            <person name="Tsai W.-C."/>
            <person name="Van De Peer Y."/>
            <person name="Liu Z.-J."/>
        </authorList>
    </citation>
    <scope>NUCLEOTIDE SEQUENCE</scope>
    <source>
        <strain evidence="1">CP</strain>
        <tissue evidence="1">Leaves</tissue>
    </source>
</reference>
<sequence length="171" mass="19431">MLLSCLGLSRLQHHIPLRLNQVRSLMQAKEQVSVRLKNKAKPDEKVDNMTECFGEAYASRCNEEGFGGVYKVFDEKVDSPEEENTLLQDHQAGTSFPKCSSSYGSLLAIGSPIGIHYAAVESRFHFTAPCVKLWRKLRFICSFNTLQQLNVGDNYSFDLFHQQFFGMIQDD</sequence>
<dbReference type="AlphaFoldDB" id="A0AAV9EUT2"/>
<protein>
    <submittedName>
        <fullName evidence="1">Uncharacterized protein</fullName>
    </submittedName>
</protein>
<organism evidence="1 2">
    <name type="scientific">Acorus calamus</name>
    <name type="common">Sweet flag</name>
    <dbReference type="NCBI Taxonomy" id="4465"/>
    <lineage>
        <taxon>Eukaryota</taxon>
        <taxon>Viridiplantae</taxon>
        <taxon>Streptophyta</taxon>
        <taxon>Embryophyta</taxon>
        <taxon>Tracheophyta</taxon>
        <taxon>Spermatophyta</taxon>
        <taxon>Magnoliopsida</taxon>
        <taxon>Liliopsida</taxon>
        <taxon>Acoraceae</taxon>
        <taxon>Acorus</taxon>
    </lineage>
</organism>
<comment type="caution">
    <text evidence="1">The sequence shown here is derived from an EMBL/GenBank/DDBJ whole genome shotgun (WGS) entry which is preliminary data.</text>
</comment>
<keyword evidence="2" id="KW-1185">Reference proteome</keyword>
<dbReference type="Proteomes" id="UP001180020">
    <property type="component" value="Unassembled WGS sequence"/>
</dbReference>
<name>A0AAV9EUT2_ACOCL</name>
<evidence type="ECO:0000313" key="2">
    <source>
        <dbReference type="Proteomes" id="UP001180020"/>
    </source>
</evidence>
<reference evidence="1" key="1">
    <citation type="journal article" date="2023" name="Nat. Commun.">
        <title>Diploid and tetraploid genomes of Acorus and the evolution of monocots.</title>
        <authorList>
            <person name="Ma L."/>
            <person name="Liu K.W."/>
            <person name="Li Z."/>
            <person name="Hsiao Y.Y."/>
            <person name="Qi Y."/>
            <person name="Fu T."/>
            <person name="Tang G.D."/>
            <person name="Zhang D."/>
            <person name="Sun W.H."/>
            <person name="Liu D.K."/>
            <person name="Li Y."/>
            <person name="Chen G.Z."/>
            <person name="Liu X.D."/>
            <person name="Liao X.Y."/>
            <person name="Jiang Y.T."/>
            <person name="Yu X."/>
            <person name="Hao Y."/>
            <person name="Huang J."/>
            <person name="Zhao X.W."/>
            <person name="Ke S."/>
            <person name="Chen Y.Y."/>
            <person name="Wu W.L."/>
            <person name="Hsu J.L."/>
            <person name="Lin Y.F."/>
            <person name="Huang M.D."/>
            <person name="Li C.Y."/>
            <person name="Huang L."/>
            <person name="Wang Z.W."/>
            <person name="Zhao X."/>
            <person name="Zhong W.Y."/>
            <person name="Peng D.H."/>
            <person name="Ahmad S."/>
            <person name="Lan S."/>
            <person name="Zhang J.S."/>
            <person name="Tsai W.C."/>
            <person name="Van de Peer Y."/>
            <person name="Liu Z.J."/>
        </authorList>
    </citation>
    <scope>NUCLEOTIDE SEQUENCE</scope>
    <source>
        <strain evidence="1">CP</strain>
    </source>
</reference>
<evidence type="ECO:0000313" key="1">
    <source>
        <dbReference type="EMBL" id="KAK1316709.1"/>
    </source>
</evidence>
<gene>
    <name evidence="1" type="ORF">QJS10_CPA05g01149</name>
</gene>
<proteinExistence type="predicted"/>
<dbReference type="EMBL" id="JAUJYO010000005">
    <property type="protein sequence ID" value="KAK1316709.1"/>
    <property type="molecule type" value="Genomic_DNA"/>
</dbReference>
<accession>A0AAV9EUT2</accession>